<dbReference type="Gene3D" id="1.10.287.1490">
    <property type="match status" value="1"/>
</dbReference>
<dbReference type="Proteomes" id="UP000554965">
    <property type="component" value="Unassembled WGS sequence"/>
</dbReference>
<protein>
    <submittedName>
        <fullName evidence="4">Chromosome partition protein Smc</fullName>
    </submittedName>
</protein>
<evidence type="ECO:0000313" key="4">
    <source>
        <dbReference type="EMBL" id="SOJ55949.1"/>
    </source>
</evidence>
<dbReference type="AlphaFoldDB" id="A0A7Z7IP68"/>
<comment type="caution">
    <text evidence="4">The sequence shown here is derived from an EMBL/GenBank/DDBJ whole genome shotgun (WGS) entry which is preliminary data.</text>
</comment>
<dbReference type="InterPro" id="IPR052376">
    <property type="entry name" value="Oxidative_Scav/Glycosyltrans"/>
</dbReference>
<evidence type="ECO:0000256" key="1">
    <source>
        <dbReference type="SAM" id="Coils"/>
    </source>
</evidence>
<accession>A0A7Z7IP68</accession>
<dbReference type="EMBL" id="OCTY01000002">
    <property type="protein sequence ID" value="SOJ55949.1"/>
    <property type="molecule type" value="Genomic_DNA"/>
</dbReference>
<dbReference type="Pfam" id="PF02591">
    <property type="entry name" value="Zn_ribbon_9"/>
    <property type="match status" value="1"/>
</dbReference>
<evidence type="ECO:0000313" key="5">
    <source>
        <dbReference type="Proteomes" id="UP000554965"/>
    </source>
</evidence>
<organism evidence="4 5">
    <name type="scientific">Mycobacterium simulans</name>
    <dbReference type="NCBI Taxonomy" id="627089"/>
    <lineage>
        <taxon>Bacteria</taxon>
        <taxon>Bacillati</taxon>
        <taxon>Actinomycetota</taxon>
        <taxon>Actinomycetes</taxon>
        <taxon>Mycobacteriales</taxon>
        <taxon>Mycobacteriaceae</taxon>
        <taxon>Mycobacterium</taxon>
    </lineage>
</organism>
<proteinExistence type="predicted"/>
<name>A0A7Z7IP68_9MYCO</name>
<evidence type="ECO:0000259" key="3">
    <source>
        <dbReference type="Pfam" id="PF24481"/>
    </source>
</evidence>
<dbReference type="InterPro" id="IPR056003">
    <property type="entry name" value="CT398_CC_hairpin"/>
</dbReference>
<reference evidence="4 5" key="1">
    <citation type="submission" date="2017-10" db="EMBL/GenBank/DDBJ databases">
        <authorList>
            <consortium name="Urmite Genomes"/>
        </authorList>
    </citation>
    <scope>NUCLEOTIDE SEQUENCE [LARGE SCALE GENOMIC DNA]</scope>
    <source>
        <strain evidence="4 5">FB-527</strain>
    </source>
</reference>
<feature type="domain" description="CT398-like coiled coil hairpin" evidence="3">
    <location>
        <begin position="14"/>
        <end position="193"/>
    </location>
</feature>
<feature type="domain" description="C4-type zinc ribbon" evidence="2">
    <location>
        <begin position="203"/>
        <end position="237"/>
    </location>
</feature>
<dbReference type="InterPro" id="IPR003743">
    <property type="entry name" value="Zf-RING_7"/>
</dbReference>
<dbReference type="PANTHER" id="PTHR39082">
    <property type="entry name" value="PHOSPHOLIPASE C-BETA-2-RELATED"/>
    <property type="match status" value="1"/>
</dbReference>
<sequence>MKAEVAQQRSLLELATLDAELSRIAHRATHLPQREAYEKVKTEHTAASDRLAAVRIAVDDLDAQVSRFEGEIDAVRKREDRDRSLLRSGATDAKQLADLQHELETLERRQASLEDSLLDVMERREELQAQQRAELQALDGLQADLDSAQQELDTALAEIDQARNEHSSRRDAVTATLDPGLSELYERQRARGGAGAGQLQGHRCGACRIEIGRGELARIAAAAEDEVMRCPECGVILLRVKGFEQ</sequence>
<keyword evidence="5" id="KW-1185">Reference proteome</keyword>
<dbReference type="Pfam" id="PF24481">
    <property type="entry name" value="CT398_CC"/>
    <property type="match status" value="1"/>
</dbReference>
<dbReference type="RefSeq" id="WP_186243668.1">
    <property type="nucleotide sequence ID" value="NZ_OCTY01000002.1"/>
</dbReference>
<dbReference type="PANTHER" id="PTHR39082:SF1">
    <property type="entry name" value="SCAVENGER RECEPTOR CLASS A MEMBER 3"/>
    <property type="match status" value="1"/>
</dbReference>
<evidence type="ECO:0000259" key="2">
    <source>
        <dbReference type="Pfam" id="PF02591"/>
    </source>
</evidence>
<gene>
    <name evidence="4" type="primary">smc_3</name>
    <name evidence="4" type="ORF">MSIMFB_03426</name>
</gene>
<feature type="coiled-coil region" evidence="1">
    <location>
        <begin position="58"/>
        <end position="165"/>
    </location>
</feature>
<keyword evidence="1" id="KW-0175">Coiled coil</keyword>